<comment type="similarity">
    <text evidence="2 6">Belongs to the plant self-incompatibility (S1) protein family.</text>
</comment>
<dbReference type="PROSITE" id="PS51257">
    <property type="entry name" value="PROKAR_LIPOPROTEIN"/>
    <property type="match status" value="1"/>
</dbReference>
<protein>
    <recommendedName>
        <fullName evidence="6">S-protein homolog</fullName>
    </recommendedName>
</protein>
<name>A0A9N7RQA2_STRHE</name>
<dbReference type="GO" id="GO:0005576">
    <property type="term" value="C:extracellular region"/>
    <property type="evidence" value="ECO:0007669"/>
    <property type="project" value="UniProtKB-SubCell"/>
</dbReference>
<reference evidence="7" key="1">
    <citation type="submission" date="2019-12" db="EMBL/GenBank/DDBJ databases">
        <authorList>
            <person name="Scholes J."/>
        </authorList>
    </citation>
    <scope>NUCLEOTIDE SEQUENCE</scope>
</reference>
<dbReference type="Proteomes" id="UP001153555">
    <property type="component" value="Unassembled WGS sequence"/>
</dbReference>
<evidence type="ECO:0000256" key="6">
    <source>
        <dbReference type="RuleBase" id="RU367044"/>
    </source>
</evidence>
<dbReference type="PANTHER" id="PTHR31232">
    <property type="match status" value="1"/>
</dbReference>
<evidence type="ECO:0000256" key="4">
    <source>
        <dbReference type="ARBA" id="ARBA00022525"/>
    </source>
</evidence>
<evidence type="ECO:0000256" key="5">
    <source>
        <dbReference type="ARBA" id="ARBA00022729"/>
    </source>
</evidence>
<keyword evidence="8" id="KW-1185">Reference proteome</keyword>
<dbReference type="OrthoDB" id="910495at2759"/>
<keyword evidence="3 6" id="KW-0713">Self-incompatibility</keyword>
<dbReference type="Pfam" id="PF05938">
    <property type="entry name" value="Self-incomp_S1"/>
    <property type="match status" value="1"/>
</dbReference>
<evidence type="ECO:0000256" key="3">
    <source>
        <dbReference type="ARBA" id="ARBA00022471"/>
    </source>
</evidence>
<evidence type="ECO:0000256" key="1">
    <source>
        <dbReference type="ARBA" id="ARBA00004613"/>
    </source>
</evidence>
<comment type="caution">
    <text evidence="7">The sequence shown here is derived from an EMBL/GenBank/DDBJ whole genome shotgun (WGS) entry which is preliminary data.</text>
</comment>
<dbReference type="PANTHER" id="PTHR31232:SF156">
    <property type="entry name" value="PLANT SELF-INCOMPATIBILITY PROTEIN S1 FAMILY-RELATED"/>
    <property type="match status" value="1"/>
</dbReference>
<evidence type="ECO:0000313" key="8">
    <source>
        <dbReference type="Proteomes" id="UP001153555"/>
    </source>
</evidence>
<keyword evidence="4 6" id="KW-0964">Secreted</keyword>
<dbReference type="GO" id="GO:0060320">
    <property type="term" value="P:rejection of self pollen"/>
    <property type="evidence" value="ECO:0007669"/>
    <property type="project" value="UniProtKB-KW"/>
</dbReference>
<dbReference type="AlphaFoldDB" id="A0A9N7RQA2"/>
<organism evidence="7 8">
    <name type="scientific">Striga hermonthica</name>
    <name type="common">Purple witchweed</name>
    <name type="synonym">Buchnera hermonthica</name>
    <dbReference type="NCBI Taxonomy" id="68872"/>
    <lineage>
        <taxon>Eukaryota</taxon>
        <taxon>Viridiplantae</taxon>
        <taxon>Streptophyta</taxon>
        <taxon>Embryophyta</taxon>
        <taxon>Tracheophyta</taxon>
        <taxon>Spermatophyta</taxon>
        <taxon>Magnoliopsida</taxon>
        <taxon>eudicotyledons</taxon>
        <taxon>Gunneridae</taxon>
        <taxon>Pentapetalae</taxon>
        <taxon>asterids</taxon>
        <taxon>lamiids</taxon>
        <taxon>Lamiales</taxon>
        <taxon>Orobanchaceae</taxon>
        <taxon>Buchnereae</taxon>
        <taxon>Striga</taxon>
    </lineage>
</organism>
<proteinExistence type="inferred from homology"/>
<keyword evidence="5" id="KW-0732">Signal</keyword>
<dbReference type="EMBL" id="CACSLK010031655">
    <property type="protein sequence ID" value="CAA0840010.1"/>
    <property type="molecule type" value="Genomic_DNA"/>
</dbReference>
<dbReference type="InterPro" id="IPR010264">
    <property type="entry name" value="Self-incomp_S1"/>
</dbReference>
<accession>A0A9N7RQA2</accession>
<comment type="subcellular location">
    <subcellularLocation>
        <location evidence="1 6">Secreted</location>
    </subcellularLocation>
</comment>
<evidence type="ECO:0000256" key="2">
    <source>
        <dbReference type="ARBA" id="ARBA00005581"/>
    </source>
</evidence>
<evidence type="ECO:0000313" key="7">
    <source>
        <dbReference type="EMBL" id="CAA0840010.1"/>
    </source>
</evidence>
<sequence>MFGRHEVNIFCEVPPNTASLFISCKSRDDDLGEHELRPGQSFSWHFRTNLFKRTLFYCSFWWGPKLKQMDVFNGEWDSMFKTYYRVYNYVANGEGIFLSNDPKNHSAGLGLVTLW</sequence>
<gene>
    <name evidence="7" type="ORF">SHERM_06470</name>
</gene>